<dbReference type="HOGENOM" id="CLU_987105_0_0_1"/>
<sequence>MCLPFLIMRSLIFLGLRILHSSFPTEGIPIPSVLAIPTQSQLAHKRDRSWGMLPTDGQAGDVPVWVRRIRRGKWKEEERDDDGGAADACNTVIRRAAFDRRRDLRQRARQGRSRLRTAQKFRDTTLLPRPRAILRSTPPPSDAQGATCQKAKRLCEKCIFDAECQLVRILFFIWVCRNARYSGEQQLRLQNMSAGARESVQAGGLALVGDRNVLRPPVFFDSSCTLRNSSSPTVHEEYYYERMSLRRSTLALHAGAVSEKPSRNTEVVSHDDSSNEKGGIQD</sequence>
<organism evidence="3 4">
    <name type="scientific">Galerina marginata (strain CBS 339.88)</name>
    <dbReference type="NCBI Taxonomy" id="685588"/>
    <lineage>
        <taxon>Eukaryota</taxon>
        <taxon>Fungi</taxon>
        <taxon>Dikarya</taxon>
        <taxon>Basidiomycota</taxon>
        <taxon>Agaricomycotina</taxon>
        <taxon>Agaricomycetes</taxon>
        <taxon>Agaricomycetidae</taxon>
        <taxon>Agaricales</taxon>
        <taxon>Agaricineae</taxon>
        <taxon>Strophariaceae</taxon>
        <taxon>Galerina</taxon>
    </lineage>
</organism>
<evidence type="ECO:0000256" key="2">
    <source>
        <dbReference type="SAM" id="SignalP"/>
    </source>
</evidence>
<protein>
    <recommendedName>
        <fullName evidence="5">Secreted protein</fullName>
    </recommendedName>
</protein>
<evidence type="ECO:0000313" key="4">
    <source>
        <dbReference type="Proteomes" id="UP000027222"/>
    </source>
</evidence>
<feature type="chain" id="PRO_5001645494" description="Secreted protein" evidence="2">
    <location>
        <begin position="28"/>
        <end position="282"/>
    </location>
</feature>
<reference evidence="4" key="1">
    <citation type="journal article" date="2014" name="Proc. Natl. Acad. Sci. U.S.A.">
        <title>Extensive sampling of basidiomycete genomes demonstrates inadequacy of the white-rot/brown-rot paradigm for wood decay fungi.</title>
        <authorList>
            <person name="Riley R."/>
            <person name="Salamov A.A."/>
            <person name="Brown D.W."/>
            <person name="Nagy L.G."/>
            <person name="Floudas D."/>
            <person name="Held B.W."/>
            <person name="Levasseur A."/>
            <person name="Lombard V."/>
            <person name="Morin E."/>
            <person name="Otillar R."/>
            <person name="Lindquist E.A."/>
            <person name="Sun H."/>
            <person name="LaButti K.M."/>
            <person name="Schmutz J."/>
            <person name="Jabbour D."/>
            <person name="Luo H."/>
            <person name="Baker S.E."/>
            <person name="Pisabarro A.G."/>
            <person name="Walton J.D."/>
            <person name="Blanchette R.A."/>
            <person name="Henrissat B."/>
            <person name="Martin F."/>
            <person name="Cullen D."/>
            <person name="Hibbett D.S."/>
            <person name="Grigoriev I.V."/>
        </authorList>
    </citation>
    <scope>NUCLEOTIDE SEQUENCE [LARGE SCALE GENOMIC DNA]</scope>
    <source>
        <strain evidence="4">CBS 339.88</strain>
    </source>
</reference>
<evidence type="ECO:0000313" key="3">
    <source>
        <dbReference type="EMBL" id="KDR65807.1"/>
    </source>
</evidence>
<dbReference type="AlphaFoldDB" id="A0A067S7D5"/>
<evidence type="ECO:0008006" key="5">
    <source>
        <dbReference type="Google" id="ProtNLM"/>
    </source>
</evidence>
<name>A0A067S7D5_GALM3</name>
<dbReference type="Proteomes" id="UP000027222">
    <property type="component" value="Unassembled WGS sequence"/>
</dbReference>
<feature type="region of interest" description="Disordered" evidence="1">
    <location>
        <begin position="256"/>
        <end position="282"/>
    </location>
</feature>
<accession>A0A067S7D5</accession>
<feature type="signal peptide" evidence="2">
    <location>
        <begin position="1"/>
        <end position="27"/>
    </location>
</feature>
<gene>
    <name evidence="3" type="ORF">GALMADRAFT_1362620</name>
</gene>
<keyword evidence="2" id="KW-0732">Signal</keyword>
<evidence type="ECO:0000256" key="1">
    <source>
        <dbReference type="SAM" id="MobiDB-lite"/>
    </source>
</evidence>
<proteinExistence type="predicted"/>
<dbReference type="EMBL" id="KL142432">
    <property type="protein sequence ID" value="KDR65807.1"/>
    <property type="molecule type" value="Genomic_DNA"/>
</dbReference>
<feature type="compositionally biased region" description="Basic and acidic residues" evidence="1">
    <location>
        <begin position="260"/>
        <end position="275"/>
    </location>
</feature>
<keyword evidence="4" id="KW-1185">Reference proteome</keyword>